<feature type="compositionally biased region" description="Gly residues" evidence="1">
    <location>
        <begin position="108"/>
        <end position="117"/>
    </location>
</feature>
<evidence type="ECO:0000313" key="3">
    <source>
        <dbReference type="Proteomes" id="UP001562357"/>
    </source>
</evidence>
<dbReference type="Proteomes" id="UP001562357">
    <property type="component" value="Unassembled WGS sequence"/>
</dbReference>
<name>A0ABQ0CNV5_9HYPO</name>
<keyword evidence="3" id="KW-1185">Reference proteome</keyword>
<proteinExistence type="predicted"/>
<feature type="compositionally biased region" description="Polar residues" evidence="1">
    <location>
        <begin position="40"/>
        <end position="53"/>
    </location>
</feature>
<sequence>MDPDADTDAAAAIAQAMGFSSFGAQDHHPQKRRKYGPAESITSASATGSNSTPLGAPSPKPKPATDSDSDPDGIDPDRDEADAPRETTPSQEPREPPLASMPAHPPAGRGGFVGGASSGSHATRGRRVGVGVGVERRHNEPWYTGYYDCTSNENPWERLEKSMGLRTRGGTWVPRSSWTPATT</sequence>
<accession>A0ABQ0CNV5</accession>
<evidence type="ECO:0000256" key="1">
    <source>
        <dbReference type="SAM" id="MobiDB-lite"/>
    </source>
</evidence>
<evidence type="ECO:0000313" key="2">
    <source>
        <dbReference type="EMBL" id="GAB0135113.1"/>
    </source>
</evidence>
<organism evidence="2 3">
    <name type="scientific">Epichloe bromicola</name>
    <dbReference type="NCBI Taxonomy" id="79588"/>
    <lineage>
        <taxon>Eukaryota</taxon>
        <taxon>Fungi</taxon>
        <taxon>Dikarya</taxon>
        <taxon>Ascomycota</taxon>
        <taxon>Pezizomycotina</taxon>
        <taxon>Sordariomycetes</taxon>
        <taxon>Hypocreomycetidae</taxon>
        <taxon>Hypocreales</taxon>
        <taxon>Clavicipitaceae</taxon>
        <taxon>Epichloe</taxon>
    </lineage>
</organism>
<protein>
    <submittedName>
        <fullName evidence="2">Uncharacterized protein</fullName>
    </submittedName>
</protein>
<feature type="region of interest" description="Disordered" evidence="1">
    <location>
        <begin position="20"/>
        <end position="132"/>
    </location>
</feature>
<dbReference type="EMBL" id="BAAFGZ010000111">
    <property type="protein sequence ID" value="GAB0135113.1"/>
    <property type="molecule type" value="Genomic_DNA"/>
</dbReference>
<reference evidence="3" key="1">
    <citation type="submission" date="2024-06" db="EMBL/GenBank/DDBJ databases">
        <title>Draft Genome Sequences of Epichloe bromicola Strains Isolated from Elymus ciliaris.</title>
        <authorList>
            <consortium name="Epichloe bromicola genome sequencing consortium"/>
            <person name="Miura A."/>
            <person name="Imano S."/>
            <person name="Ashida A."/>
            <person name="Sato I."/>
            <person name="Chiba S."/>
            <person name="Tanaka A."/>
            <person name="Camagna M."/>
            <person name="Takemoto D."/>
        </authorList>
    </citation>
    <scope>NUCLEOTIDE SEQUENCE [LARGE SCALE GENOMIC DNA]</scope>
    <source>
        <strain evidence="3">DP</strain>
    </source>
</reference>
<gene>
    <name evidence="2" type="primary">g3462</name>
    <name evidence="2" type="ORF">EsDP_00003462</name>
</gene>
<feature type="compositionally biased region" description="Acidic residues" evidence="1">
    <location>
        <begin position="67"/>
        <end position="80"/>
    </location>
</feature>
<comment type="caution">
    <text evidence="2">The sequence shown here is derived from an EMBL/GenBank/DDBJ whole genome shotgun (WGS) entry which is preliminary data.</text>
</comment>